<comment type="caution">
    <text evidence="3">The sequence shown here is derived from an EMBL/GenBank/DDBJ whole genome shotgun (WGS) entry which is preliminary data.</text>
</comment>
<keyword evidence="4" id="KW-1185">Reference proteome</keyword>
<evidence type="ECO:0000256" key="2">
    <source>
        <dbReference type="SAM" id="SignalP"/>
    </source>
</evidence>
<feature type="compositionally biased region" description="Polar residues" evidence="1">
    <location>
        <begin position="40"/>
        <end position="50"/>
    </location>
</feature>
<proteinExistence type="predicted"/>
<dbReference type="Proteomes" id="UP000825729">
    <property type="component" value="Unassembled WGS sequence"/>
</dbReference>
<feature type="signal peptide" evidence="2">
    <location>
        <begin position="1"/>
        <end position="17"/>
    </location>
</feature>
<dbReference type="AlphaFoldDB" id="A0AAV7EQD0"/>
<reference evidence="3 4" key="1">
    <citation type="submission" date="2021-07" db="EMBL/GenBank/DDBJ databases">
        <title>The Aristolochia fimbriata genome: insights into angiosperm evolution, floral development and chemical biosynthesis.</title>
        <authorList>
            <person name="Jiao Y."/>
        </authorList>
    </citation>
    <scope>NUCLEOTIDE SEQUENCE [LARGE SCALE GENOMIC DNA]</scope>
    <source>
        <strain evidence="3">IBCAS-2021</strain>
        <tissue evidence="3">Leaf</tissue>
    </source>
</reference>
<feature type="region of interest" description="Disordered" evidence="1">
    <location>
        <begin position="26"/>
        <end position="50"/>
    </location>
</feature>
<organism evidence="3 4">
    <name type="scientific">Aristolochia fimbriata</name>
    <name type="common">White veined hardy Dutchman's pipe vine</name>
    <dbReference type="NCBI Taxonomy" id="158543"/>
    <lineage>
        <taxon>Eukaryota</taxon>
        <taxon>Viridiplantae</taxon>
        <taxon>Streptophyta</taxon>
        <taxon>Embryophyta</taxon>
        <taxon>Tracheophyta</taxon>
        <taxon>Spermatophyta</taxon>
        <taxon>Magnoliopsida</taxon>
        <taxon>Magnoliidae</taxon>
        <taxon>Piperales</taxon>
        <taxon>Aristolochiaceae</taxon>
        <taxon>Aristolochia</taxon>
    </lineage>
</organism>
<feature type="chain" id="PRO_5043540867" evidence="2">
    <location>
        <begin position="18"/>
        <end position="232"/>
    </location>
</feature>
<evidence type="ECO:0000313" key="3">
    <source>
        <dbReference type="EMBL" id="KAG9451057.1"/>
    </source>
</evidence>
<evidence type="ECO:0000313" key="4">
    <source>
        <dbReference type="Proteomes" id="UP000825729"/>
    </source>
</evidence>
<gene>
    <name evidence="3" type="ORF">H6P81_011022</name>
</gene>
<name>A0AAV7EQD0_ARIFI</name>
<keyword evidence="2" id="KW-0732">Signal</keyword>
<dbReference type="EMBL" id="JAINDJ010000004">
    <property type="protein sequence ID" value="KAG9451057.1"/>
    <property type="molecule type" value="Genomic_DNA"/>
</dbReference>
<evidence type="ECO:0000256" key="1">
    <source>
        <dbReference type="SAM" id="MobiDB-lite"/>
    </source>
</evidence>
<protein>
    <submittedName>
        <fullName evidence="3">Uncharacterized protein</fullName>
    </submittedName>
</protein>
<accession>A0AAV7EQD0</accession>
<sequence>MKSAALLLLPMFLPVHSLTPTAVIPFPPPKSTKPGKITKAATSLPPSGPFSRSISRSALLSVGFTEPRGGRSRPLEPQVYPFCPKSRAEIIGSRRGPLRDRRLERGQKSRAAEWARLPVSTSQCPPHYVRPSRQVGFSGFSGFGRVEFGRVGLDLTKMQLILIESGWVQDLLAKQRIRSGNKIKEVYPFTSCVLVVQTDTSWGGYSGHPFKLCRVGSPRVYVWGGGPYKSCA</sequence>